<dbReference type="NCBIfam" id="TIGR00453">
    <property type="entry name" value="ispD"/>
    <property type="match status" value="1"/>
</dbReference>
<dbReference type="InterPro" id="IPR020555">
    <property type="entry name" value="MECDP_synthase_CS"/>
</dbReference>
<keyword evidence="12 14" id="KW-0456">Lyase</keyword>
<evidence type="ECO:0000256" key="14">
    <source>
        <dbReference type="HAMAP-Rule" id="MF_01520"/>
    </source>
</evidence>
<dbReference type="RefSeq" id="WP_115923963.1">
    <property type="nucleotide sequence ID" value="NZ_QTUA01000001.1"/>
</dbReference>
<comment type="cofactor">
    <cofactor evidence="3 14">
        <name>a divalent metal cation</name>
        <dbReference type="ChEBI" id="CHEBI:60240"/>
    </cofactor>
</comment>
<comment type="caution">
    <text evidence="17">The sequence shown here is derived from an EMBL/GenBank/DDBJ whole genome shotgun (WGS) entry which is preliminary data.</text>
</comment>
<comment type="caution">
    <text evidence="14">Lacks conserved residue(s) required for the propagation of feature annotation.</text>
</comment>
<dbReference type="HAMAP" id="MF_00108">
    <property type="entry name" value="IspD"/>
    <property type="match status" value="1"/>
</dbReference>
<dbReference type="HAMAP" id="MF_01520">
    <property type="entry name" value="IspDF"/>
    <property type="match status" value="1"/>
</dbReference>
<dbReference type="SUPFAM" id="SSF69765">
    <property type="entry name" value="IpsF-like"/>
    <property type="match status" value="1"/>
</dbReference>
<sequence length="410" mass="41472">MNDAHGVSVGVVVVAAGMGTRLAAGIPKALVEIGGEPLVVHALRSVRAVGRVRQVVVVVPAGHRAEFAGVLGDMVGDVLLIDGGAERTDSVAAGLRALAPDVEIVLVHDAARALAPATLFDAVIDAVLDGADAVVPGLAVVDTVKQVDGGGTVVATPDRSSLRAVQTPQGFRRSALDAAHAHGLQATDDAALVEADGGRVVVVPGHPAALKVTVPADLDAARRLLAPSESTESEDTEPENAEPENTEPEDSMLLPRTGIGVDVHAYADDDRTLSLACLTWPGERGIEGHSDGDVAAHAVCDALLSAAGLGDLGTQFGVDRPEMKGATGAAMLADVVRTLAAAGWRIGNVSVQIVGNSPKVGPRREEAQQAMSAALGGVPVSVSATTTDHLGFLGRGEGIGAIANALVTKN</sequence>
<dbReference type="EC" id="2.7.7.60" evidence="14"/>
<comment type="similarity">
    <text evidence="7">Belongs to the IspD/TarI cytidylyltransferase family. IspD subfamily.</text>
</comment>
<dbReference type="PANTHER" id="PTHR32125:SF4">
    <property type="entry name" value="2-C-METHYL-D-ERYTHRITOL 4-PHOSPHATE CYTIDYLYLTRANSFERASE, CHLOROPLASTIC"/>
    <property type="match status" value="1"/>
</dbReference>
<feature type="domain" description="2-C-methyl-D-erythritol 2,4-cyclodiphosphate synthase" evidence="16">
    <location>
        <begin position="256"/>
        <end position="407"/>
    </location>
</feature>
<dbReference type="PANTHER" id="PTHR32125">
    <property type="entry name" value="2-C-METHYL-D-ERYTHRITOL 4-PHOSPHATE CYTIDYLYLTRANSFERASE, CHLOROPLASTIC"/>
    <property type="match status" value="1"/>
</dbReference>
<evidence type="ECO:0000256" key="6">
    <source>
        <dbReference type="ARBA" id="ARBA00008480"/>
    </source>
</evidence>
<feature type="binding site" evidence="14">
    <location>
        <begin position="289"/>
        <end position="290"/>
    </location>
    <ligand>
        <name>4-CDP-2-C-methyl-D-erythritol 2-phosphate</name>
        <dbReference type="ChEBI" id="CHEBI:57919"/>
    </ligand>
</feature>
<protein>
    <recommendedName>
        <fullName evidence="14">Bifunctional enzyme IspD/IspF</fullName>
    </recommendedName>
    <domain>
        <recommendedName>
            <fullName evidence="14">2-C-methyl-D-erythritol 4-phosphate cytidylyltransferase</fullName>
            <ecNumber evidence="14">2.7.7.60</ecNumber>
        </recommendedName>
        <alternativeName>
            <fullName evidence="14">4-diphosphocytidyl-2C-methyl-D-erythritol synthase</fullName>
        </alternativeName>
        <alternativeName>
            <fullName evidence="14">MEP cytidylyltransferase</fullName>
            <shortName evidence="14">MCT</shortName>
        </alternativeName>
    </domain>
    <domain>
        <recommendedName>
            <fullName evidence="14">2-C-methyl-D-erythritol 2,4-cyclodiphosphate synthase</fullName>
            <shortName evidence="14">MECDP-synthase</shortName>
            <shortName evidence="14">MECPP-synthase</shortName>
            <shortName evidence="14">MECPS</shortName>
            <ecNumber evidence="14">4.6.1.12</ecNumber>
        </recommendedName>
    </domain>
</protein>
<keyword evidence="8 14" id="KW-0808">Transferase</keyword>
<evidence type="ECO:0000259" key="16">
    <source>
        <dbReference type="Pfam" id="PF02542"/>
    </source>
</evidence>
<dbReference type="CDD" id="cd02516">
    <property type="entry name" value="CDP-ME_synthetase"/>
    <property type="match status" value="1"/>
</dbReference>
<evidence type="ECO:0000256" key="5">
    <source>
        <dbReference type="ARBA" id="ARBA00004787"/>
    </source>
</evidence>
<comment type="similarity">
    <text evidence="14">In the C-terminal section; belongs to the IspF family.</text>
</comment>
<dbReference type="PROSITE" id="PS01350">
    <property type="entry name" value="ISPF"/>
    <property type="match status" value="1"/>
</dbReference>
<dbReference type="Gene3D" id="3.90.550.10">
    <property type="entry name" value="Spore Coat Polysaccharide Biosynthesis Protein SpsA, Chain A"/>
    <property type="match status" value="1"/>
</dbReference>
<dbReference type="GO" id="GO:0046872">
    <property type="term" value="F:metal ion binding"/>
    <property type="evidence" value="ECO:0007669"/>
    <property type="project" value="UniProtKB-KW"/>
</dbReference>
<dbReference type="Pfam" id="PF02542">
    <property type="entry name" value="YgbB"/>
    <property type="match status" value="1"/>
</dbReference>
<dbReference type="UniPathway" id="UPA00056">
    <property type="reaction ID" value="UER00093"/>
</dbReference>
<dbReference type="Pfam" id="PF01128">
    <property type="entry name" value="IspD"/>
    <property type="match status" value="1"/>
</dbReference>
<feature type="binding site" evidence="14">
    <location>
        <begin position="262"/>
        <end position="264"/>
    </location>
    <ligand>
        <name>4-CDP-2-C-methyl-D-erythritol 2-phosphate</name>
        <dbReference type="ChEBI" id="CHEBI:57919"/>
    </ligand>
</feature>
<evidence type="ECO:0000256" key="11">
    <source>
        <dbReference type="ARBA" id="ARBA00023229"/>
    </source>
</evidence>
<dbReference type="GO" id="GO:0050518">
    <property type="term" value="F:2-C-methyl-D-erythritol 4-phosphate cytidylyltransferase activity"/>
    <property type="evidence" value="ECO:0007669"/>
    <property type="project" value="UniProtKB-UniRule"/>
</dbReference>
<dbReference type="InterPro" id="IPR036571">
    <property type="entry name" value="MECDP_synthase_sf"/>
</dbReference>
<organism evidence="17 18">
    <name type="scientific">Calidifontibacter indicus</name>
    <dbReference type="NCBI Taxonomy" id="419650"/>
    <lineage>
        <taxon>Bacteria</taxon>
        <taxon>Bacillati</taxon>
        <taxon>Actinomycetota</taxon>
        <taxon>Actinomycetes</taxon>
        <taxon>Micrococcales</taxon>
        <taxon>Dermacoccaceae</taxon>
        <taxon>Calidifontibacter</taxon>
    </lineage>
</organism>
<feature type="site" description="Transition state stabilizer" evidence="14">
    <location>
        <position position="21"/>
    </location>
</feature>
<dbReference type="GO" id="GO:0019288">
    <property type="term" value="P:isopentenyl diphosphate biosynthetic process, methylerythritol 4-phosphate pathway"/>
    <property type="evidence" value="ECO:0007669"/>
    <property type="project" value="UniProtKB-UniRule"/>
</dbReference>
<comment type="catalytic activity">
    <reaction evidence="1 14">
        <text>4-CDP-2-C-methyl-D-erythritol 2-phosphate = 2-C-methyl-D-erythritol 2,4-cyclic diphosphate + CMP</text>
        <dbReference type="Rhea" id="RHEA:23864"/>
        <dbReference type="ChEBI" id="CHEBI:57919"/>
        <dbReference type="ChEBI" id="CHEBI:58483"/>
        <dbReference type="ChEBI" id="CHEBI:60377"/>
        <dbReference type="EC" id="4.6.1.12"/>
    </reaction>
</comment>
<evidence type="ECO:0000256" key="13">
    <source>
        <dbReference type="ARBA" id="ARBA00023268"/>
    </source>
</evidence>
<dbReference type="SUPFAM" id="SSF53448">
    <property type="entry name" value="Nucleotide-diphospho-sugar transferases"/>
    <property type="match status" value="1"/>
</dbReference>
<evidence type="ECO:0000256" key="1">
    <source>
        <dbReference type="ARBA" id="ARBA00000200"/>
    </source>
</evidence>
<reference evidence="17 18" key="1">
    <citation type="submission" date="2018-08" db="EMBL/GenBank/DDBJ databases">
        <title>Sequencing the genomes of 1000 actinobacteria strains.</title>
        <authorList>
            <person name="Klenk H.-P."/>
        </authorList>
    </citation>
    <scope>NUCLEOTIDE SEQUENCE [LARGE SCALE GENOMIC DNA]</scope>
    <source>
        <strain evidence="17 18">DSM 22967</strain>
    </source>
</reference>
<feature type="site" description="Transition state stabilizer" evidence="14">
    <location>
        <position position="289"/>
    </location>
</feature>
<feature type="compositionally biased region" description="Acidic residues" evidence="15">
    <location>
        <begin position="231"/>
        <end position="250"/>
    </location>
</feature>
<name>A0A3D9UUK4_9MICO</name>
<feature type="region of interest" description="Disordered" evidence="15">
    <location>
        <begin position="227"/>
        <end position="254"/>
    </location>
</feature>
<feature type="binding site" evidence="14">
    <location>
        <position position="392"/>
    </location>
    <ligand>
        <name>4-CDP-2-C-methyl-D-erythritol 2-phosphate</name>
        <dbReference type="ChEBI" id="CHEBI:57919"/>
    </ligand>
</feature>
<feature type="binding site" evidence="14">
    <location>
        <position position="297"/>
    </location>
    <ligand>
        <name>a divalent metal cation</name>
        <dbReference type="ChEBI" id="CHEBI:60240"/>
    </ligand>
</feature>
<feature type="region of interest" description="2-C-methyl-D-erythritol 2,4-cyclodiphosphate synthase" evidence="14">
    <location>
        <begin position="256"/>
        <end position="410"/>
    </location>
</feature>
<dbReference type="InterPro" id="IPR001228">
    <property type="entry name" value="IspD"/>
</dbReference>
<feature type="binding site" evidence="14">
    <location>
        <position position="264"/>
    </location>
    <ligand>
        <name>a divalent metal cation</name>
        <dbReference type="ChEBI" id="CHEBI:60240"/>
    </ligand>
</feature>
<dbReference type="EC" id="4.6.1.12" evidence="14"/>
<dbReference type="GO" id="GO:0008685">
    <property type="term" value="F:2-C-methyl-D-erythritol 2,4-cyclodiphosphate synthase activity"/>
    <property type="evidence" value="ECO:0007669"/>
    <property type="project" value="UniProtKB-UniRule"/>
</dbReference>
<feature type="binding site" evidence="14">
    <location>
        <position position="262"/>
    </location>
    <ligand>
        <name>a divalent metal cation</name>
        <dbReference type="ChEBI" id="CHEBI:60240"/>
    </ligand>
</feature>
<evidence type="ECO:0000256" key="3">
    <source>
        <dbReference type="ARBA" id="ARBA00001968"/>
    </source>
</evidence>
<evidence type="ECO:0000256" key="8">
    <source>
        <dbReference type="ARBA" id="ARBA00022679"/>
    </source>
</evidence>
<comment type="pathway">
    <text evidence="5 14">Isoprenoid biosynthesis; isopentenyl diphosphate biosynthesis via DXP pathway; isopentenyl diphosphate from 1-deoxy-D-xylulose 5-phosphate: step 2/6.</text>
</comment>
<comment type="catalytic activity">
    <reaction evidence="2 14">
        <text>2-C-methyl-D-erythritol 4-phosphate + CTP + H(+) = 4-CDP-2-C-methyl-D-erythritol + diphosphate</text>
        <dbReference type="Rhea" id="RHEA:13429"/>
        <dbReference type="ChEBI" id="CHEBI:15378"/>
        <dbReference type="ChEBI" id="CHEBI:33019"/>
        <dbReference type="ChEBI" id="CHEBI:37563"/>
        <dbReference type="ChEBI" id="CHEBI:57823"/>
        <dbReference type="ChEBI" id="CHEBI:58262"/>
        <dbReference type="EC" id="2.7.7.60"/>
    </reaction>
</comment>
<dbReference type="PROSITE" id="PS01295">
    <property type="entry name" value="ISPD"/>
    <property type="match status" value="1"/>
</dbReference>
<evidence type="ECO:0000313" key="17">
    <source>
        <dbReference type="EMBL" id="REF32223.1"/>
    </source>
</evidence>
<evidence type="ECO:0000256" key="12">
    <source>
        <dbReference type="ARBA" id="ARBA00023239"/>
    </source>
</evidence>
<feature type="binding site" evidence="14">
    <location>
        <begin position="385"/>
        <end position="388"/>
    </location>
    <ligand>
        <name>4-CDP-2-C-methyl-D-erythritol 2-phosphate</name>
        <dbReference type="ChEBI" id="CHEBI:57919"/>
    </ligand>
</feature>
<dbReference type="CDD" id="cd00554">
    <property type="entry name" value="MECDP_synthase"/>
    <property type="match status" value="1"/>
</dbReference>
<feature type="site" description="Transition state stabilizer" evidence="14">
    <location>
        <position position="386"/>
    </location>
</feature>
<evidence type="ECO:0000256" key="7">
    <source>
        <dbReference type="ARBA" id="ARBA00009789"/>
    </source>
</evidence>
<gene>
    <name evidence="14" type="primary">ispDF</name>
    <name evidence="17" type="ORF">DFJ65_3329</name>
</gene>
<proteinExistence type="inferred from homology"/>
<keyword evidence="10 14" id="KW-0479">Metal-binding</keyword>
<comment type="similarity">
    <text evidence="6">Belongs to the IspF family.</text>
</comment>
<dbReference type="AlphaFoldDB" id="A0A3D9UUK4"/>
<dbReference type="Gene3D" id="3.30.1330.50">
    <property type="entry name" value="2-C-methyl-D-erythritol 2,4-cyclodiphosphate synthase"/>
    <property type="match status" value="1"/>
</dbReference>
<feature type="region of interest" description="2-C-methyl-D-erythritol 4-phosphate cytidylyltransferase" evidence="14">
    <location>
        <begin position="1"/>
        <end position="255"/>
    </location>
</feature>
<keyword evidence="13 14" id="KW-0511">Multifunctional enzyme</keyword>
<dbReference type="OrthoDB" id="9802561at2"/>
<dbReference type="InterPro" id="IPR029044">
    <property type="entry name" value="Nucleotide-diphossugar_trans"/>
</dbReference>
<evidence type="ECO:0000256" key="15">
    <source>
        <dbReference type="SAM" id="MobiDB-lite"/>
    </source>
</evidence>
<dbReference type="NCBIfam" id="TIGR00151">
    <property type="entry name" value="ispF"/>
    <property type="match status" value="1"/>
</dbReference>
<dbReference type="InterPro" id="IPR003526">
    <property type="entry name" value="MECDP_synthase"/>
</dbReference>
<keyword evidence="18" id="KW-1185">Reference proteome</keyword>
<dbReference type="InterPro" id="IPR034683">
    <property type="entry name" value="IspD/TarI"/>
</dbReference>
<evidence type="ECO:0000256" key="2">
    <source>
        <dbReference type="ARBA" id="ARBA00001282"/>
    </source>
</evidence>
<keyword evidence="11 14" id="KW-0414">Isoprene biosynthesis</keyword>
<evidence type="ECO:0000256" key="9">
    <source>
        <dbReference type="ARBA" id="ARBA00022695"/>
    </source>
</evidence>
<evidence type="ECO:0000313" key="18">
    <source>
        <dbReference type="Proteomes" id="UP000256253"/>
    </source>
</evidence>
<dbReference type="GO" id="GO:0016114">
    <property type="term" value="P:terpenoid biosynthetic process"/>
    <property type="evidence" value="ECO:0007669"/>
    <property type="project" value="InterPro"/>
</dbReference>
<feature type="site" description="Transition state stabilizer" evidence="14">
    <location>
        <position position="28"/>
    </location>
</feature>
<keyword evidence="9 14" id="KW-0548">Nucleotidyltransferase</keyword>
<comment type="pathway">
    <text evidence="4 14">Isoprenoid biosynthesis; isopentenyl diphosphate biosynthesis via DXP pathway; isopentenyl diphosphate from 1-deoxy-D-xylulose 5-phosphate: step 4/6.</text>
</comment>
<feature type="site" description="Positions MEP for the nucleophilic attack" evidence="14">
    <location>
        <position position="211"/>
    </location>
</feature>
<dbReference type="InterPro" id="IPR050088">
    <property type="entry name" value="IspD/TarI_cytidylyltransf_bact"/>
</dbReference>
<dbReference type="InterPro" id="IPR026596">
    <property type="entry name" value="IspD/F"/>
</dbReference>
<dbReference type="HAMAP" id="MF_00107">
    <property type="entry name" value="IspF"/>
    <property type="match status" value="1"/>
</dbReference>
<comment type="function">
    <text evidence="14">Bifunctional enzyme that catalyzes the formation of 4-diphosphocytidyl-2-C-methyl-D-erythritol from CTP and 2-C-methyl-D-erythritol 4-phosphate (MEP) (IspD), and catalyzes the conversion of 4-diphosphocytidyl-2-C-methyl-D-erythritol 2-phosphate (CDP-ME2P) to 2-C-methyl-D-erythritol 2,4-cyclodiphosphate (ME-CPP) with a corresponding release of cytidine 5-monophosphate (CMP) (IspF).</text>
</comment>
<feature type="site" description="Positions MEP for the nucleophilic attack" evidence="14">
    <location>
        <position position="159"/>
    </location>
</feature>
<dbReference type="FunFam" id="3.90.550.10:FF:000003">
    <property type="entry name" value="2-C-methyl-D-erythritol 4-phosphate cytidylyltransferase"/>
    <property type="match status" value="1"/>
</dbReference>
<dbReference type="InterPro" id="IPR018294">
    <property type="entry name" value="ISPD_synthase_CS"/>
</dbReference>
<comment type="similarity">
    <text evidence="14">In the N-terminal section; belongs to the IspD/TarI cytidylyltransferase family. IspD subfamily.</text>
</comment>
<dbReference type="FunFam" id="3.30.1330.50:FF:000003">
    <property type="entry name" value="2-C-methyl-D-erythritol 2,4-cyclodiphosphate synthase"/>
    <property type="match status" value="1"/>
</dbReference>
<evidence type="ECO:0000256" key="10">
    <source>
        <dbReference type="ARBA" id="ARBA00022723"/>
    </source>
</evidence>
<dbReference type="EMBL" id="QTUA01000001">
    <property type="protein sequence ID" value="REF32223.1"/>
    <property type="molecule type" value="Genomic_DNA"/>
</dbReference>
<dbReference type="Proteomes" id="UP000256253">
    <property type="component" value="Unassembled WGS sequence"/>
</dbReference>
<feature type="binding site" evidence="14">
    <location>
        <begin position="311"/>
        <end position="313"/>
    </location>
    <ligand>
        <name>4-CDP-2-C-methyl-D-erythritol 2-phosphate</name>
        <dbReference type="ChEBI" id="CHEBI:57919"/>
    </ligand>
</feature>
<accession>A0A3D9UUK4</accession>
<feature type="binding site" evidence="14">
    <location>
        <position position="395"/>
    </location>
    <ligand>
        <name>4-CDP-2-C-methyl-D-erythritol 2-phosphate</name>
        <dbReference type="ChEBI" id="CHEBI:57919"/>
    </ligand>
</feature>
<evidence type="ECO:0000256" key="4">
    <source>
        <dbReference type="ARBA" id="ARBA00004709"/>
    </source>
</evidence>